<keyword evidence="4 11" id="KW-0808">Transferase</keyword>
<dbReference type="InterPro" id="IPR058130">
    <property type="entry name" value="PEA_transf_C"/>
</dbReference>
<reference evidence="12" key="1">
    <citation type="journal article" date="2019" name="Int. J. Syst. Evol. Microbiol.">
        <title>The Global Catalogue of Microorganisms (GCM) 10K type strain sequencing project: providing services to taxonomists for standard genome sequencing and annotation.</title>
        <authorList>
            <consortium name="The Broad Institute Genomics Platform"/>
            <consortium name="The Broad Institute Genome Sequencing Center for Infectious Disease"/>
            <person name="Wu L."/>
            <person name="Ma J."/>
        </authorList>
    </citation>
    <scope>NUCLEOTIDE SEQUENCE [LARGE SCALE GENOMIC DNA]</scope>
    <source>
        <strain evidence="12">CGMCC 1.10759</strain>
    </source>
</reference>
<sequence length="565" mass="62760">MQTQHVSAAPLSLSIRLRERWAAGIPCSSDIAFAFGVSFIWLVLYNVRFWELSAQAMWHPNVGSVLFMASLGVLAWVVLALLLLLSPTRRVMRVAASLMFVAAAFGAYFMSEYGAIMNQEMMRNVIQTDRAEVGALMNADLALHVVLLGVLPALLLWRVRLPATSWRSQLSRRAIAIVAGLGVAFAGVFANSADYATFFREHKPIRYTLNPIAQIVSMTGLLAGSRESRANEPLIDPAGKVERTAATSAKPLVLFLVIGETARAANFQLGGYGRETNPELKQISGITYFSNTSSCGTSTAISVPCLFSHLPRTGFKVDEAGRYKNLLDSLVQAGFDVQWRDNNSGCKGVCARVTNVDYNQKPDRRYCTDANCFDAVMLDDLPQTLRKIEHDTVIVFHQKGSHGPFYSERYPPEFERFRPACRSNQLQHCSQQEITNAYDNTIAYTDHVLASQIRMLREASSKIDSLLLYVSDHGESLGENGIYLHGMPYAFAPEAQKQVPMLMWTSEGYVRRTQLRPDCLSTEAKLPVSHDFFYHTVLGAAETRNQAYDRRLDLIAGCRRGGGSE</sequence>
<keyword evidence="2" id="KW-1003">Cell membrane</keyword>
<dbReference type="Gene3D" id="3.40.720.10">
    <property type="entry name" value="Alkaline Phosphatase, subunit A"/>
    <property type="match status" value="1"/>
</dbReference>
<dbReference type="PANTHER" id="PTHR30443">
    <property type="entry name" value="INNER MEMBRANE PROTEIN"/>
    <property type="match status" value="1"/>
</dbReference>
<dbReference type="PANTHER" id="PTHR30443:SF0">
    <property type="entry name" value="PHOSPHOETHANOLAMINE TRANSFERASE EPTA"/>
    <property type="match status" value="1"/>
</dbReference>
<dbReference type="InterPro" id="IPR017850">
    <property type="entry name" value="Alkaline_phosphatase_core_sf"/>
</dbReference>
<protein>
    <submittedName>
        <fullName evidence="11">Phosphoethanolamine transferase</fullName>
        <ecNumber evidence="11">2.7.-.-</ecNumber>
    </submittedName>
</protein>
<keyword evidence="3" id="KW-0997">Cell inner membrane</keyword>
<keyword evidence="7 8" id="KW-0472">Membrane</keyword>
<dbReference type="EC" id="2.7.-.-" evidence="11"/>
<dbReference type="InterPro" id="IPR040423">
    <property type="entry name" value="PEA_transferase"/>
</dbReference>
<dbReference type="Pfam" id="PF08019">
    <property type="entry name" value="EptA_B_N"/>
    <property type="match status" value="1"/>
</dbReference>
<evidence type="ECO:0000256" key="2">
    <source>
        <dbReference type="ARBA" id="ARBA00022475"/>
    </source>
</evidence>
<proteinExistence type="predicted"/>
<gene>
    <name evidence="11" type="ORF">ACFPN2_17190</name>
</gene>
<evidence type="ECO:0000259" key="10">
    <source>
        <dbReference type="Pfam" id="PF08019"/>
    </source>
</evidence>
<name>A0ABV8SV49_9GAMM</name>
<dbReference type="Proteomes" id="UP001595904">
    <property type="component" value="Unassembled WGS sequence"/>
</dbReference>
<feature type="domain" description="Sulfatase N-terminal" evidence="9">
    <location>
        <begin position="255"/>
        <end position="541"/>
    </location>
</feature>
<accession>A0ABV8SV49</accession>
<comment type="caution">
    <text evidence="11">The sequence shown here is derived from an EMBL/GenBank/DDBJ whole genome shotgun (WGS) entry which is preliminary data.</text>
</comment>
<feature type="transmembrane region" description="Helical" evidence="8">
    <location>
        <begin position="64"/>
        <end position="84"/>
    </location>
</feature>
<feature type="transmembrane region" description="Helical" evidence="8">
    <location>
        <begin position="21"/>
        <end position="44"/>
    </location>
</feature>
<evidence type="ECO:0000259" key="9">
    <source>
        <dbReference type="Pfam" id="PF00884"/>
    </source>
</evidence>
<evidence type="ECO:0000256" key="7">
    <source>
        <dbReference type="ARBA" id="ARBA00023136"/>
    </source>
</evidence>
<evidence type="ECO:0000256" key="5">
    <source>
        <dbReference type="ARBA" id="ARBA00022692"/>
    </source>
</evidence>
<dbReference type="InterPro" id="IPR000917">
    <property type="entry name" value="Sulfatase_N"/>
</dbReference>
<keyword evidence="12" id="KW-1185">Reference proteome</keyword>
<dbReference type="CDD" id="cd16017">
    <property type="entry name" value="LptA"/>
    <property type="match status" value="1"/>
</dbReference>
<feature type="transmembrane region" description="Helical" evidence="8">
    <location>
        <begin position="141"/>
        <end position="161"/>
    </location>
</feature>
<dbReference type="GO" id="GO:0016740">
    <property type="term" value="F:transferase activity"/>
    <property type="evidence" value="ECO:0007669"/>
    <property type="project" value="UniProtKB-KW"/>
</dbReference>
<feature type="domain" description="Phosphoethanolamine transferase N-terminal" evidence="10">
    <location>
        <begin position="77"/>
        <end position="222"/>
    </location>
</feature>
<evidence type="ECO:0000256" key="6">
    <source>
        <dbReference type="ARBA" id="ARBA00022989"/>
    </source>
</evidence>
<evidence type="ECO:0000313" key="12">
    <source>
        <dbReference type="Proteomes" id="UP001595904"/>
    </source>
</evidence>
<dbReference type="RefSeq" id="WP_380598664.1">
    <property type="nucleotide sequence ID" value="NZ_JBHSDU010000003.1"/>
</dbReference>
<keyword evidence="6 8" id="KW-1133">Transmembrane helix</keyword>
<dbReference type="EMBL" id="JBHSDU010000003">
    <property type="protein sequence ID" value="MFC4310833.1"/>
    <property type="molecule type" value="Genomic_DNA"/>
</dbReference>
<evidence type="ECO:0000256" key="1">
    <source>
        <dbReference type="ARBA" id="ARBA00004429"/>
    </source>
</evidence>
<feature type="transmembrane region" description="Helical" evidence="8">
    <location>
        <begin position="91"/>
        <end position="111"/>
    </location>
</feature>
<comment type="subcellular location">
    <subcellularLocation>
        <location evidence="1">Cell inner membrane</location>
        <topology evidence="1">Multi-pass membrane protein</topology>
    </subcellularLocation>
</comment>
<dbReference type="NCBIfam" id="NF028537">
    <property type="entry name" value="P_eth_NH2_trans"/>
    <property type="match status" value="1"/>
</dbReference>
<evidence type="ECO:0000256" key="3">
    <source>
        <dbReference type="ARBA" id="ARBA00022519"/>
    </source>
</evidence>
<keyword evidence="5 8" id="KW-0812">Transmembrane</keyword>
<evidence type="ECO:0000313" key="11">
    <source>
        <dbReference type="EMBL" id="MFC4310833.1"/>
    </source>
</evidence>
<dbReference type="Pfam" id="PF00884">
    <property type="entry name" value="Sulfatase"/>
    <property type="match status" value="1"/>
</dbReference>
<dbReference type="InterPro" id="IPR012549">
    <property type="entry name" value="EptA-like_N"/>
</dbReference>
<evidence type="ECO:0000256" key="8">
    <source>
        <dbReference type="SAM" id="Phobius"/>
    </source>
</evidence>
<evidence type="ECO:0000256" key="4">
    <source>
        <dbReference type="ARBA" id="ARBA00022679"/>
    </source>
</evidence>
<organism evidence="11 12">
    <name type="scientific">Steroidobacter flavus</name>
    <dbReference type="NCBI Taxonomy" id="1842136"/>
    <lineage>
        <taxon>Bacteria</taxon>
        <taxon>Pseudomonadati</taxon>
        <taxon>Pseudomonadota</taxon>
        <taxon>Gammaproteobacteria</taxon>
        <taxon>Steroidobacterales</taxon>
        <taxon>Steroidobacteraceae</taxon>
        <taxon>Steroidobacter</taxon>
    </lineage>
</organism>
<feature type="transmembrane region" description="Helical" evidence="8">
    <location>
        <begin position="173"/>
        <end position="190"/>
    </location>
</feature>
<dbReference type="SUPFAM" id="SSF53649">
    <property type="entry name" value="Alkaline phosphatase-like"/>
    <property type="match status" value="1"/>
</dbReference>